<name>A0ABR2YWS2_9CHLO</name>
<dbReference type="Proteomes" id="UP001491310">
    <property type="component" value="Unassembled WGS sequence"/>
</dbReference>
<dbReference type="PANTHER" id="PTHR11161">
    <property type="entry name" value="O-ACYLTRANSFERASE"/>
    <property type="match status" value="1"/>
</dbReference>
<feature type="transmembrane region" description="Helical" evidence="1">
    <location>
        <begin position="98"/>
        <end position="120"/>
    </location>
</feature>
<evidence type="ECO:0000256" key="1">
    <source>
        <dbReference type="SAM" id="Phobius"/>
    </source>
</evidence>
<feature type="transmembrane region" description="Helical" evidence="1">
    <location>
        <begin position="140"/>
        <end position="160"/>
    </location>
</feature>
<proteinExistence type="predicted"/>
<organism evidence="2 3">
    <name type="scientific">Coccomyxa subellipsoidea</name>
    <dbReference type="NCBI Taxonomy" id="248742"/>
    <lineage>
        <taxon>Eukaryota</taxon>
        <taxon>Viridiplantae</taxon>
        <taxon>Chlorophyta</taxon>
        <taxon>core chlorophytes</taxon>
        <taxon>Trebouxiophyceae</taxon>
        <taxon>Trebouxiophyceae incertae sedis</taxon>
        <taxon>Coccomyxaceae</taxon>
        <taxon>Coccomyxa</taxon>
    </lineage>
</organism>
<comment type="caution">
    <text evidence="2">The sequence shown here is derived from an EMBL/GenBank/DDBJ whole genome shotgun (WGS) entry which is preliminary data.</text>
</comment>
<feature type="transmembrane region" description="Helical" evidence="1">
    <location>
        <begin position="278"/>
        <end position="305"/>
    </location>
</feature>
<reference evidence="2 3" key="1">
    <citation type="journal article" date="2024" name="Nat. Commun.">
        <title>Phylogenomics reveals the evolutionary origins of lichenization in chlorophyte algae.</title>
        <authorList>
            <person name="Puginier C."/>
            <person name="Libourel C."/>
            <person name="Otte J."/>
            <person name="Skaloud P."/>
            <person name="Haon M."/>
            <person name="Grisel S."/>
            <person name="Petersen M."/>
            <person name="Berrin J.G."/>
            <person name="Delaux P.M."/>
            <person name="Dal Grande F."/>
            <person name="Keller J."/>
        </authorList>
    </citation>
    <scope>NUCLEOTIDE SEQUENCE [LARGE SCALE GENOMIC DNA]</scope>
    <source>
        <strain evidence="2 3">SAG 216-7</strain>
    </source>
</reference>
<accession>A0ABR2YWS2</accession>
<gene>
    <name evidence="2" type="ORF">WJX75_010001</name>
</gene>
<dbReference type="PANTHER" id="PTHR11161:SF0">
    <property type="entry name" value="O-ACYLTRANSFERASE LIKE PROTEIN"/>
    <property type="match status" value="1"/>
</dbReference>
<feature type="transmembrane region" description="Helical" evidence="1">
    <location>
        <begin position="229"/>
        <end position="250"/>
    </location>
</feature>
<keyword evidence="1" id="KW-1133">Transmembrane helix</keyword>
<feature type="transmembrane region" description="Helical" evidence="1">
    <location>
        <begin position="181"/>
        <end position="197"/>
    </location>
</feature>
<keyword evidence="1" id="KW-0472">Membrane</keyword>
<evidence type="ECO:0008006" key="4">
    <source>
        <dbReference type="Google" id="ProtNLM"/>
    </source>
</evidence>
<evidence type="ECO:0000313" key="2">
    <source>
        <dbReference type="EMBL" id="KAK9916200.1"/>
    </source>
</evidence>
<protein>
    <recommendedName>
        <fullName evidence="4">Acyltransferase 3 domain-containing protein</fullName>
    </recommendedName>
</protein>
<evidence type="ECO:0000313" key="3">
    <source>
        <dbReference type="Proteomes" id="UP001491310"/>
    </source>
</evidence>
<dbReference type="InterPro" id="IPR052728">
    <property type="entry name" value="O2_lipid_transport_reg"/>
</dbReference>
<sequence>MGWCNVGALLVSESRLDMCVSGQASRPQHSGYASNRWAEAKLALAPFQTRNRQPHQIKDQREENDPSAADKMQVYQLLDKHSWVTGLMKMPQVFMDTFLVLTGFLAAQSLLPGLSAAPGYFTYIRRYYTSRFARIAPSLYSMLAIVYLVVLPAIAADLISADARRAFAEVDPFNPGNCPRLLWASFAFVNNMLPFAGCASHTWSTAVQMQFFLLAPLCLLLLRPKSPGFRSWVGCAAACTIVAVLGHRAFVMNKIQLWKMIPVPFYGPFTAETQARMYYMWSVSYLSLASHLGSMSLGVLAYLALSSTKFVRWLAR</sequence>
<dbReference type="EMBL" id="JALJOT010000004">
    <property type="protein sequence ID" value="KAK9916200.1"/>
    <property type="molecule type" value="Genomic_DNA"/>
</dbReference>
<keyword evidence="1" id="KW-0812">Transmembrane</keyword>
<keyword evidence="3" id="KW-1185">Reference proteome</keyword>